<keyword evidence="9" id="KW-1185">Reference proteome</keyword>
<comment type="subcellular location">
    <subcellularLocation>
        <location evidence="1">Cell membrane</location>
        <topology evidence="1">Multi-pass membrane protein</topology>
    </subcellularLocation>
</comment>
<evidence type="ECO:0000256" key="6">
    <source>
        <dbReference type="SAM" id="Phobius"/>
    </source>
</evidence>
<accession>A0A402DQA9</accession>
<dbReference type="EMBL" id="BIMR01000088">
    <property type="protein sequence ID" value="GCE76288.1"/>
    <property type="molecule type" value="Genomic_DNA"/>
</dbReference>
<reference evidence="8 9" key="1">
    <citation type="submission" date="2019-01" db="EMBL/GenBank/DDBJ databases">
        <title>Draft genome sequence of Cellulomonas takizawaensis strain TKZ-21.</title>
        <authorList>
            <person name="Yamamura H."/>
            <person name="Hayashi T."/>
            <person name="Hamada M."/>
            <person name="Serisawa Y."/>
            <person name="Matsuyama K."/>
            <person name="Nakagawa Y."/>
            <person name="Otoguro M."/>
            <person name="Yanagida F."/>
            <person name="Hayakawa M."/>
        </authorList>
    </citation>
    <scope>NUCLEOTIDE SEQUENCE [LARGE SCALE GENOMIC DNA]</scope>
    <source>
        <strain evidence="8 9">NBRC12680</strain>
    </source>
</reference>
<comment type="caution">
    <text evidence="8">The sequence shown here is derived from an EMBL/GenBank/DDBJ whole genome shotgun (WGS) entry which is preliminary data.</text>
</comment>
<evidence type="ECO:0000259" key="7">
    <source>
        <dbReference type="Pfam" id="PF00482"/>
    </source>
</evidence>
<evidence type="ECO:0000256" key="2">
    <source>
        <dbReference type="ARBA" id="ARBA00022475"/>
    </source>
</evidence>
<keyword evidence="4 6" id="KW-1133">Transmembrane helix</keyword>
<sequence length="311" mass="32598">MTPVVAGAVAGLLASVGVLVVVARLRARRISLDMRLAPYLRPQRTSSALLLRAPSSGGAAATLERLAAPVMHDAVRLVARLGSPTADLRRRLARAGRHETVEQFRAGQVVWGALGLTVGLALALLLVAIRGTSPVVVVVLVALCAAAGVLGRDWMLGREVAQREGRMLQEMPTIAELLALAVGAGEGATGALERVVRSTHGELSAELERTLADARAGAPLTTALDGLADRTGLPALARFAEGVAVAVERGTPLAEVLRAQAQDVREEVRRELMETGGRKEVAMMVPVVFLILPVTVAFAVFPSLLVLRVGL</sequence>
<gene>
    <name evidence="8" type="ORF">CBZ_13440</name>
</gene>
<feature type="domain" description="Type II secretion system protein GspF" evidence="7">
    <location>
        <begin position="175"/>
        <end position="300"/>
    </location>
</feature>
<keyword evidence="3 6" id="KW-0812">Transmembrane</keyword>
<dbReference type="InterPro" id="IPR018076">
    <property type="entry name" value="T2SS_GspF_dom"/>
</dbReference>
<keyword evidence="5 6" id="KW-0472">Membrane</keyword>
<evidence type="ECO:0000313" key="8">
    <source>
        <dbReference type="EMBL" id="GCE76288.1"/>
    </source>
</evidence>
<keyword evidence="2" id="KW-1003">Cell membrane</keyword>
<organism evidence="8 9">
    <name type="scientific">Cellulomonas biazotea</name>
    <dbReference type="NCBI Taxonomy" id="1709"/>
    <lineage>
        <taxon>Bacteria</taxon>
        <taxon>Bacillati</taxon>
        <taxon>Actinomycetota</taxon>
        <taxon>Actinomycetes</taxon>
        <taxon>Micrococcales</taxon>
        <taxon>Cellulomonadaceae</taxon>
        <taxon>Cellulomonas</taxon>
    </lineage>
</organism>
<dbReference type="OrthoDB" id="5185234at2"/>
<dbReference type="PANTHER" id="PTHR35007">
    <property type="entry name" value="INTEGRAL MEMBRANE PROTEIN-RELATED"/>
    <property type="match status" value="1"/>
</dbReference>
<evidence type="ECO:0000256" key="4">
    <source>
        <dbReference type="ARBA" id="ARBA00022989"/>
    </source>
</evidence>
<proteinExistence type="predicted"/>
<dbReference type="AlphaFoldDB" id="A0A402DQA9"/>
<dbReference type="GO" id="GO:0005886">
    <property type="term" value="C:plasma membrane"/>
    <property type="evidence" value="ECO:0007669"/>
    <property type="project" value="UniProtKB-SubCell"/>
</dbReference>
<evidence type="ECO:0000256" key="3">
    <source>
        <dbReference type="ARBA" id="ARBA00022692"/>
    </source>
</evidence>
<protein>
    <submittedName>
        <fullName evidence="8">Pilus assembly protein TadB</fullName>
    </submittedName>
</protein>
<evidence type="ECO:0000256" key="1">
    <source>
        <dbReference type="ARBA" id="ARBA00004651"/>
    </source>
</evidence>
<feature type="transmembrane region" description="Helical" evidence="6">
    <location>
        <begin position="135"/>
        <end position="156"/>
    </location>
</feature>
<evidence type="ECO:0000256" key="5">
    <source>
        <dbReference type="ARBA" id="ARBA00023136"/>
    </source>
</evidence>
<evidence type="ECO:0000313" key="9">
    <source>
        <dbReference type="Proteomes" id="UP000289954"/>
    </source>
</evidence>
<dbReference type="PANTHER" id="PTHR35007:SF2">
    <property type="entry name" value="PILUS ASSEMBLE PROTEIN"/>
    <property type="match status" value="1"/>
</dbReference>
<feature type="transmembrane region" description="Helical" evidence="6">
    <location>
        <begin position="281"/>
        <end position="305"/>
    </location>
</feature>
<feature type="transmembrane region" description="Helical" evidence="6">
    <location>
        <begin position="109"/>
        <end position="129"/>
    </location>
</feature>
<dbReference type="Proteomes" id="UP000289954">
    <property type="component" value="Unassembled WGS sequence"/>
</dbReference>
<name>A0A402DQA9_9CELL</name>
<dbReference type="Pfam" id="PF00482">
    <property type="entry name" value="T2SSF"/>
    <property type="match status" value="1"/>
</dbReference>
<feature type="transmembrane region" description="Helical" evidence="6">
    <location>
        <begin position="6"/>
        <end position="25"/>
    </location>
</feature>
<dbReference type="RefSeq" id="WP_130780893.1">
    <property type="nucleotide sequence ID" value="NZ_BIMR01000088.1"/>
</dbReference>